<gene>
    <name evidence="1" type="ORF">EV182_003099</name>
</gene>
<reference evidence="1" key="1">
    <citation type="submission" date="2022-06" db="EMBL/GenBank/DDBJ databases">
        <title>Phylogenomic reconstructions and comparative analyses of Kickxellomycotina fungi.</title>
        <authorList>
            <person name="Reynolds N.K."/>
            <person name="Stajich J.E."/>
            <person name="Barry K."/>
            <person name="Grigoriev I.V."/>
            <person name="Crous P."/>
            <person name="Smith M.E."/>
        </authorList>
    </citation>
    <scope>NUCLEOTIDE SEQUENCE</scope>
    <source>
        <strain evidence="1">RSA 2271</strain>
    </source>
</reference>
<name>A0ACC1HUJ6_9FUNG</name>
<sequence>DDPKRGGKDWGSRETKMVTEKYLDSRNTFIGLTEVVHRVLQLAAFLNWNEHT</sequence>
<feature type="non-terminal residue" evidence="1">
    <location>
        <position position="52"/>
    </location>
</feature>
<comment type="caution">
    <text evidence="1">The sequence shown here is derived from an EMBL/GenBank/DDBJ whole genome shotgun (WGS) entry which is preliminary data.</text>
</comment>
<organism evidence="1 2">
    <name type="scientific">Spiromyces aspiralis</name>
    <dbReference type="NCBI Taxonomy" id="68401"/>
    <lineage>
        <taxon>Eukaryota</taxon>
        <taxon>Fungi</taxon>
        <taxon>Fungi incertae sedis</taxon>
        <taxon>Zoopagomycota</taxon>
        <taxon>Kickxellomycotina</taxon>
        <taxon>Kickxellomycetes</taxon>
        <taxon>Kickxellales</taxon>
        <taxon>Kickxellaceae</taxon>
        <taxon>Spiromyces</taxon>
    </lineage>
</organism>
<accession>A0ACC1HUJ6</accession>
<evidence type="ECO:0000313" key="2">
    <source>
        <dbReference type="Proteomes" id="UP001145114"/>
    </source>
</evidence>
<dbReference type="EMBL" id="JAMZIH010000753">
    <property type="protein sequence ID" value="KAJ1678912.1"/>
    <property type="molecule type" value="Genomic_DNA"/>
</dbReference>
<keyword evidence="2" id="KW-1185">Reference proteome</keyword>
<evidence type="ECO:0000313" key="1">
    <source>
        <dbReference type="EMBL" id="KAJ1678912.1"/>
    </source>
</evidence>
<proteinExistence type="predicted"/>
<protein>
    <submittedName>
        <fullName evidence="1">Uncharacterized protein</fullName>
    </submittedName>
</protein>
<dbReference type="Proteomes" id="UP001145114">
    <property type="component" value="Unassembled WGS sequence"/>
</dbReference>
<feature type="non-terminal residue" evidence="1">
    <location>
        <position position="1"/>
    </location>
</feature>